<dbReference type="AlphaFoldDB" id="A0A917BT87"/>
<dbReference type="PROSITE" id="PS50887">
    <property type="entry name" value="GGDEF"/>
    <property type="match status" value="1"/>
</dbReference>
<evidence type="ECO:0000259" key="1">
    <source>
        <dbReference type="PROSITE" id="PS50112"/>
    </source>
</evidence>
<dbReference type="PROSITE" id="PS50112">
    <property type="entry name" value="PAS"/>
    <property type="match status" value="1"/>
</dbReference>
<feature type="domain" description="EAL" evidence="2">
    <location>
        <begin position="297"/>
        <end position="548"/>
    </location>
</feature>
<evidence type="ECO:0000259" key="3">
    <source>
        <dbReference type="PROSITE" id="PS50887"/>
    </source>
</evidence>
<feature type="domain" description="PAS" evidence="1">
    <location>
        <begin position="25"/>
        <end position="66"/>
    </location>
</feature>
<dbReference type="Proteomes" id="UP000632498">
    <property type="component" value="Unassembled WGS sequence"/>
</dbReference>
<organism evidence="4 5">
    <name type="scientific">Terasakiella brassicae</name>
    <dbReference type="NCBI Taxonomy" id="1634917"/>
    <lineage>
        <taxon>Bacteria</taxon>
        <taxon>Pseudomonadati</taxon>
        <taxon>Pseudomonadota</taxon>
        <taxon>Alphaproteobacteria</taxon>
        <taxon>Rhodospirillales</taxon>
        <taxon>Terasakiellaceae</taxon>
        <taxon>Terasakiella</taxon>
    </lineage>
</organism>
<dbReference type="Pfam" id="PF00563">
    <property type="entry name" value="EAL"/>
    <property type="match status" value="1"/>
</dbReference>
<comment type="caution">
    <text evidence="4">The sequence shown here is derived from an EMBL/GenBank/DDBJ whole genome shotgun (WGS) entry which is preliminary data.</text>
</comment>
<dbReference type="InterPro" id="IPR035919">
    <property type="entry name" value="EAL_sf"/>
</dbReference>
<evidence type="ECO:0000313" key="5">
    <source>
        <dbReference type="Proteomes" id="UP000632498"/>
    </source>
</evidence>
<dbReference type="InterPro" id="IPR000160">
    <property type="entry name" value="GGDEF_dom"/>
</dbReference>
<dbReference type="PROSITE" id="PS50883">
    <property type="entry name" value="EAL"/>
    <property type="match status" value="1"/>
</dbReference>
<reference evidence="4" key="2">
    <citation type="submission" date="2020-09" db="EMBL/GenBank/DDBJ databases">
        <authorList>
            <person name="Sun Q."/>
            <person name="Zhou Y."/>
        </authorList>
    </citation>
    <scope>NUCLEOTIDE SEQUENCE</scope>
    <source>
        <strain evidence="4">CGMCC 1.15254</strain>
    </source>
</reference>
<dbReference type="GO" id="GO:0071111">
    <property type="term" value="F:cyclic-guanylate-specific phosphodiesterase activity"/>
    <property type="evidence" value="ECO:0007669"/>
    <property type="project" value="InterPro"/>
</dbReference>
<dbReference type="SUPFAM" id="SSF141868">
    <property type="entry name" value="EAL domain-like"/>
    <property type="match status" value="1"/>
</dbReference>
<dbReference type="PANTHER" id="PTHR33121">
    <property type="entry name" value="CYCLIC DI-GMP PHOSPHODIESTERASE PDEF"/>
    <property type="match status" value="1"/>
</dbReference>
<dbReference type="InterPro" id="IPR050706">
    <property type="entry name" value="Cyclic-di-GMP_PDE-like"/>
</dbReference>
<dbReference type="SMART" id="SM00052">
    <property type="entry name" value="EAL"/>
    <property type="match status" value="1"/>
</dbReference>
<proteinExistence type="predicted"/>
<reference evidence="4" key="1">
    <citation type="journal article" date="2014" name="Int. J. Syst. Evol. Microbiol.">
        <title>Complete genome sequence of Corynebacterium casei LMG S-19264T (=DSM 44701T), isolated from a smear-ripened cheese.</title>
        <authorList>
            <consortium name="US DOE Joint Genome Institute (JGI-PGF)"/>
            <person name="Walter F."/>
            <person name="Albersmeier A."/>
            <person name="Kalinowski J."/>
            <person name="Ruckert C."/>
        </authorList>
    </citation>
    <scope>NUCLEOTIDE SEQUENCE</scope>
    <source>
        <strain evidence="4">CGMCC 1.15254</strain>
    </source>
</reference>
<dbReference type="SMART" id="SM00091">
    <property type="entry name" value="PAS"/>
    <property type="match status" value="1"/>
</dbReference>
<dbReference type="Gene3D" id="3.20.20.450">
    <property type="entry name" value="EAL domain"/>
    <property type="match status" value="1"/>
</dbReference>
<dbReference type="RefSeq" id="WP_188660661.1">
    <property type="nucleotide sequence ID" value="NZ_BMHV01000002.1"/>
</dbReference>
<dbReference type="CDD" id="cd01948">
    <property type="entry name" value="EAL"/>
    <property type="match status" value="1"/>
</dbReference>
<name>A0A917BT87_9PROT</name>
<evidence type="ECO:0000313" key="4">
    <source>
        <dbReference type="EMBL" id="GGF53625.1"/>
    </source>
</evidence>
<accession>A0A917BT87</accession>
<feature type="domain" description="GGDEF" evidence="3">
    <location>
        <begin position="159"/>
        <end position="287"/>
    </location>
</feature>
<dbReference type="CDD" id="cd00130">
    <property type="entry name" value="PAS"/>
    <property type="match status" value="1"/>
</dbReference>
<dbReference type="Gene3D" id="3.30.70.270">
    <property type="match status" value="1"/>
</dbReference>
<dbReference type="InterPro" id="IPR000014">
    <property type="entry name" value="PAS"/>
</dbReference>
<dbReference type="InterPro" id="IPR001633">
    <property type="entry name" value="EAL_dom"/>
</dbReference>
<dbReference type="PANTHER" id="PTHR33121:SF79">
    <property type="entry name" value="CYCLIC DI-GMP PHOSPHODIESTERASE PDED-RELATED"/>
    <property type="match status" value="1"/>
</dbReference>
<dbReference type="Gene3D" id="3.30.450.20">
    <property type="entry name" value="PAS domain"/>
    <property type="match status" value="1"/>
</dbReference>
<gene>
    <name evidence="4" type="ORF">GCM10011332_03710</name>
</gene>
<dbReference type="InterPro" id="IPR029787">
    <property type="entry name" value="Nucleotide_cyclase"/>
</dbReference>
<dbReference type="InterPro" id="IPR035965">
    <property type="entry name" value="PAS-like_dom_sf"/>
</dbReference>
<dbReference type="Pfam" id="PF13426">
    <property type="entry name" value="PAS_9"/>
    <property type="match status" value="1"/>
</dbReference>
<dbReference type="Pfam" id="PF00990">
    <property type="entry name" value="GGDEF"/>
    <property type="match status" value="1"/>
</dbReference>
<dbReference type="InterPro" id="IPR043128">
    <property type="entry name" value="Rev_trsase/Diguanyl_cyclase"/>
</dbReference>
<dbReference type="NCBIfam" id="TIGR00229">
    <property type="entry name" value="sensory_box"/>
    <property type="match status" value="1"/>
</dbReference>
<dbReference type="SUPFAM" id="SSF55785">
    <property type="entry name" value="PYP-like sensor domain (PAS domain)"/>
    <property type="match status" value="1"/>
</dbReference>
<keyword evidence="5" id="KW-1185">Reference proteome</keyword>
<dbReference type="EMBL" id="BMHV01000002">
    <property type="protein sequence ID" value="GGF53625.1"/>
    <property type="molecule type" value="Genomic_DNA"/>
</dbReference>
<protein>
    <submittedName>
        <fullName evidence="4">Diguanylate phosphodiesterase</fullName>
    </submittedName>
</protein>
<sequence length="568" mass="63038">MNNETSLKQERDRFVAFTFCWSDIVLELDHDFNIIFAGGAISAITGKSEEELIGKPITDIIAPDDHILFLQVASATDEANRIESISIRLQGRSRPTPPIQMMGYRIKDLRNHLFIGLRLGDKFGKTSDLKKDNASGLYDEKSFLKAAQATIQKNTAKGEHVELTMLDMDQLQALANSLGNEDASHLMNSVGSYLRSNSLGSDSAGRIGDNQFGLVHSGDLKVDELQNKLSEMAANASGSDVKLDIKAATLEVDGQNISEEDLANGLAYTINRFKNARGKDFSMETLTRNMSDLVNEAHEKIATFKHVVAEREFFIAFQPIIETRSGKIHHYECLARFRGDQAGKSPYEYIIFAEETGLIPEFDYVMAQAALQWLGQQPKGKEYCLAVNVSGYSVGDRGYIKNLMTLLKNNTWARGNLMFEITESSRLDNLQEANLFIQNLRKMGYKVCLDDFGAGAASFQYLSTLDVDIVKLDGSAIRNARQAPKGRSFLIALGNLCRDLKVETIAEMIDDAEGLTFVRDCGISHVQGYLFGKPSPNIKDFDPLPQLELFSKKAMSNNAATLSVMTRI</sequence>
<dbReference type="SUPFAM" id="SSF55073">
    <property type="entry name" value="Nucleotide cyclase"/>
    <property type="match status" value="1"/>
</dbReference>
<evidence type="ECO:0000259" key="2">
    <source>
        <dbReference type="PROSITE" id="PS50883"/>
    </source>
</evidence>